<gene>
    <name evidence="5" type="ORF">PanWU01x14_353670</name>
</gene>
<dbReference type="InterPro" id="IPR026992">
    <property type="entry name" value="DIOX_N"/>
</dbReference>
<protein>
    <submittedName>
        <fullName evidence="5">Non-heme dioxygenase N-terminal domain containing protein</fullName>
    </submittedName>
</protein>
<evidence type="ECO:0000259" key="4">
    <source>
        <dbReference type="Pfam" id="PF14226"/>
    </source>
</evidence>
<keyword evidence="2" id="KW-0560">Oxidoreductase</keyword>
<keyword evidence="5" id="KW-0223">Dioxygenase</keyword>
<keyword evidence="6" id="KW-1185">Reference proteome</keyword>
<dbReference type="Pfam" id="PF14226">
    <property type="entry name" value="DIOX_N"/>
    <property type="match status" value="1"/>
</dbReference>
<evidence type="ECO:0000256" key="1">
    <source>
        <dbReference type="ARBA" id="ARBA00022723"/>
    </source>
</evidence>
<evidence type="ECO:0000256" key="2">
    <source>
        <dbReference type="ARBA" id="ARBA00023002"/>
    </source>
</evidence>
<dbReference type="Proteomes" id="UP000237105">
    <property type="component" value="Unassembled WGS sequence"/>
</dbReference>
<dbReference type="PANTHER" id="PTHR10209">
    <property type="entry name" value="OXIDOREDUCTASE, 2OG-FE II OXYGENASE FAMILY PROTEIN"/>
    <property type="match status" value="1"/>
</dbReference>
<name>A0A2P5A9W9_PARAD</name>
<dbReference type="PANTHER" id="PTHR10209:SF859">
    <property type="entry name" value="OS03G0690500 PROTEIN"/>
    <property type="match status" value="1"/>
</dbReference>
<feature type="domain" description="Non-haem dioxygenase N-terminal" evidence="4">
    <location>
        <begin position="68"/>
        <end position="117"/>
    </location>
</feature>
<dbReference type="AlphaFoldDB" id="A0A2P5A9W9"/>
<sequence length="128" mass="14376">MVVTSSDETAPASSFKAEYDIETKLNAKAGVKGLVDTGTTKIPRIFHHPISDNYIKNILVSGEPQLSIPVIDLKRLNKEPDQRKEIVERVREALETWGFFQIVNHGIVESFLEEMKMVFIVFTSGKLG</sequence>
<keyword evidence="3" id="KW-0408">Iron</keyword>
<accession>A0A2P5A9W9</accession>
<dbReference type="GO" id="GO:0051213">
    <property type="term" value="F:dioxygenase activity"/>
    <property type="evidence" value="ECO:0007669"/>
    <property type="project" value="UniProtKB-KW"/>
</dbReference>
<dbReference type="EMBL" id="JXTB01000737">
    <property type="protein sequence ID" value="PON33338.1"/>
    <property type="molecule type" value="Genomic_DNA"/>
</dbReference>
<dbReference type="InterPro" id="IPR027443">
    <property type="entry name" value="IPNS-like_sf"/>
</dbReference>
<dbReference type="OrthoDB" id="1194397at2759"/>
<evidence type="ECO:0000256" key="3">
    <source>
        <dbReference type="ARBA" id="ARBA00023004"/>
    </source>
</evidence>
<dbReference type="STRING" id="3476.A0A2P5A9W9"/>
<evidence type="ECO:0000313" key="5">
    <source>
        <dbReference type="EMBL" id="PON33338.1"/>
    </source>
</evidence>
<reference evidence="6" key="1">
    <citation type="submission" date="2016-06" db="EMBL/GenBank/DDBJ databases">
        <title>Parallel loss of symbiosis genes in relatives of nitrogen-fixing non-legume Parasponia.</title>
        <authorList>
            <person name="Van Velzen R."/>
            <person name="Holmer R."/>
            <person name="Bu F."/>
            <person name="Rutten L."/>
            <person name="Van Zeijl A."/>
            <person name="Liu W."/>
            <person name="Santuari L."/>
            <person name="Cao Q."/>
            <person name="Sharma T."/>
            <person name="Shen D."/>
            <person name="Roswanjaya Y."/>
            <person name="Wardhani T."/>
            <person name="Kalhor M.S."/>
            <person name="Jansen J."/>
            <person name="Van den Hoogen J."/>
            <person name="Gungor B."/>
            <person name="Hartog M."/>
            <person name="Hontelez J."/>
            <person name="Verver J."/>
            <person name="Yang W.-C."/>
            <person name="Schijlen E."/>
            <person name="Repin R."/>
            <person name="Schilthuizen M."/>
            <person name="Schranz E."/>
            <person name="Heidstra R."/>
            <person name="Miyata K."/>
            <person name="Fedorova E."/>
            <person name="Kohlen W."/>
            <person name="Bisseling T."/>
            <person name="Smit S."/>
            <person name="Geurts R."/>
        </authorList>
    </citation>
    <scope>NUCLEOTIDE SEQUENCE [LARGE SCALE GENOMIC DNA]</scope>
    <source>
        <strain evidence="6">cv. WU1-14</strain>
    </source>
</reference>
<keyword evidence="1" id="KW-0479">Metal-binding</keyword>
<organism evidence="5 6">
    <name type="scientific">Parasponia andersonii</name>
    <name type="common">Sponia andersonii</name>
    <dbReference type="NCBI Taxonomy" id="3476"/>
    <lineage>
        <taxon>Eukaryota</taxon>
        <taxon>Viridiplantae</taxon>
        <taxon>Streptophyta</taxon>
        <taxon>Embryophyta</taxon>
        <taxon>Tracheophyta</taxon>
        <taxon>Spermatophyta</taxon>
        <taxon>Magnoliopsida</taxon>
        <taxon>eudicotyledons</taxon>
        <taxon>Gunneridae</taxon>
        <taxon>Pentapetalae</taxon>
        <taxon>rosids</taxon>
        <taxon>fabids</taxon>
        <taxon>Rosales</taxon>
        <taxon>Cannabaceae</taxon>
        <taxon>Parasponia</taxon>
    </lineage>
</organism>
<dbReference type="GO" id="GO:0046872">
    <property type="term" value="F:metal ion binding"/>
    <property type="evidence" value="ECO:0007669"/>
    <property type="project" value="UniProtKB-KW"/>
</dbReference>
<dbReference type="Gene3D" id="2.60.120.330">
    <property type="entry name" value="B-lactam Antibiotic, Isopenicillin N Synthase, Chain"/>
    <property type="match status" value="1"/>
</dbReference>
<dbReference type="SUPFAM" id="SSF51197">
    <property type="entry name" value="Clavaminate synthase-like"/>
    <property type="match status" value="1"/>
</dbReference>
<proteinExistence type="predicted"/>
<comment type="caution">
    <text evidence="5">The sequence shown here is derived from an EMBL/GenBank/DDBJ whole genome shotgun (WGS) entry which is preliminary data.</text>
</comment>
<evidence type="ECO:0000313" key="6">
    <source>
        <dbReference type="Proteomes" id="UP000237105"/>
    </source>
</evidence>